<feature type="transmembrane region" description="Helical" evidence="1">
    <location>
        <begin position="46"/>
        <end position="66"/>
    </location>
</feature>
<feature type="domain" description="DUF1559" evidence="2">
    <location>
        <begin position="86"/>
        <end position="154"/>
    </location>
</feature>
<proteinExistence type="predicted"/>
<name>A0A518DNH4_9BACT</name>
<protein>
    <recommendedName>
        <fullName evidence="2">DUF1559 domain-containing protein</fullName>
    </recommendedName>
</protein>
<dbReference type="OrthoDB" id="285651at2"/>
<evidence type="ECO:0000259" key="2">
    <source>
        <dbReference type="Pfam" id="PF07596"/>
    </source>
</evidence>
<keyword evidence="1" id="KW-0812">Transmembrane</keyword>
<dbReference type="AlphaFoldDB" id="A0A518DNH4"/>
<dbReference type="KEGG" id="lcre:Pla8534_11610"/>
<gene>
    <name evidence="3" type="ORF">Pla8534_11610</name>
</gene>
<reference evidence="3 4" key="1">
    <citation type="submission" date="2019-02" db="EMBL/GenBank/DDBJ databases">
        <title>Deep-cultivation of Planctomycetes and their phenomic and genomic characterization uncovers novel biology.</title>
        <authorList>
            <person name="Wiegand S."/>
            <person name="Jogler M."/>
            <person name="Boedeker C."/>
            <person name="Pinto D."/>
            <person name="Vollmers J."/>
            <person name="Rivas-Marin E."/>
            <person name="Kohn T."/>
            <person name="Peeters S.H."/>
            <person name="Heuer A."/>
            <person name="Rast P."/>
            <person name="Oberbeckmann S."/>
            <person name="Bunk B."/>
            <person name="Jeske O."/>
            <person name="Meyerdierks A."/>
            <person name="Storesund J.E."/>
            <person name="Kallscheuer N."/>
            <person name="Luecker S."/>
            <person name="Lage O.M."/>
            <person name="Pohl T."/>
            <person name="Merkel B.J."/>
            <person name="Hornburger P."/>
            <person name="Mueller R.-W."/>
            <person name="Bruemmer F."/>
            <person name="Labrenz M."/>
            <person name="Spormann A.M."/>
            <person name="Op den Camp H."/>
            <person name="Overmann J."/>
            <person name="Amann R."/>
            <person name="Jetten M.S.M."/>
            <person name="Mascher T."/>
            <person name="Medema M.H."/>
            <person name="Devos D.P."/>
            <person name="Kaster A.-K."/>
            <person name="Ovreas L."/>
            <person name="Rohde M."/>
            <person name="Galperin M.Y."/>
            <person name="Jogler C."/>
        </authorList>
    </citation>
    <scope>NUCLEOTIDE SEQUENCE [LARGE SCALE GENOMIC DNA]</scope>
    <source>
        <strain evidence="3 4">Pla85_3_4</strain>
    </source>
</reference>
<keyword evidence="1" id="KW-0472">Membrane</keyword>
<sequence>MSIPVTCPHCRLQTQVAEVYRGKTGPCRNCGESLRVPQSPDIWRRWVFWLTAALVVMVVGYGMVVYPPRRGLPPQDRLMTSVDGDANLVRIALALRSYHRDYDRFPPAGIQENGKPPAHSWRVLLLPYLGETMLFRLYRQNEPWNSPHNLRLAAVTPDIYAGPEPALPGSTAVLAITGEDSVWNFATNWSLVNPESRMHQLPLLIRDPEASTIWTSPVDFDTHTLQQTGLPDDALPPRFIGRGAPITWIRLQASQAETVRFHRPDEWREFFQGKRWSRNGS</sequence>
<evidence type="ECO:0000313" key="4">
    <source>
        <dbReference type="Proteomes" id="UP000317648"/>
    </source>
</evidence>
<accession>A0A518DNH4</accession>
<keyword evidence="1" id="KW-1133">Transmembrane helix</keyword>
<organism evidence="3 4">
    <name type="scientific">Lignipirellula cremea</name>
    <dbReference type="NCBI Taxonomy" id="2528010"/>
    <lineage>
        <taxon>Bacteria</taxon>
        <taxon>Pseudomonadati</taxon>
        <taxon>Planctomycetota</taxon>
        <taxon>Planctomycetia</taxon>
        <taxon>Pirellulales</taxon>
        <taxon>Pirellulaceae</taxon>
        <taxon>Lignipirellula</taxon>
    </lineage>
</organism>
<evidence type="ECO:0000256" key="1">
    <source>
        <dbReference type="SAM" id="Phobius"/>
    </source>
</evidence>
<keyword evidence="4" id="KW-1185">Reference proteome</keyword>
<dbReference type="Proteomes" id="UP000317648">
    <property type="component" value="Chromosome"/>
</dbReference>
<dbReference type="RefSeq" id="WP_145050137.1">
    <property type="nucleotide sequence ID" value="NZ_CP036433.1"/>
</dbReference>
<dbReference type="EMBL" id="CP036433">
    <property type="protein sequence ID" value="QDU93381.1"/>
    <property type="molecule type" value="Genomic_DNA"/>
</dbReference>
<dbReference type="Pfam" id="PF07596">
    <property type="entry name" value="SBP_bac_10"/>
    <property type="match status" value="1"/>
</dbReference>
<evidence type="ECO:0000313" key="3">
    <source>
        <dbReference type="EMBL" id="QDU93381.1"/>
    </source>
</evidence>
<dbReference type="InterPro" id="IPR011453">
    <property type="entry name" value="DUF1559"/>
</dbReference>